<dbReference type="GO" id="GO:0000166">
    <property type="term" value="F:nucleotide binding"/>
    <property type="evidence" value="ECO:0007669"/>
    <property type="project" value="InterPro"/>
</dbReference>
<dbReference type="InterPro" id="IPR050984">
    <property type="entry name" value="Gfo/Idh/MocA_domain"/>
</dbReference>
<name>A0A2G7FKA2_9EURO</name>
<dbReference type="InterPro" id="IPR036291">
    <property type="entry name" value="NAD(P)-bd_dom_sf"/>
</dbReference>
<keyword evidence="9" id="KW-1185">Reference proteome</keyword>
<evidence type="ECO:0000256" key="2">
    <source>
        <dbReference type="ARBA" id="ARBA00023002"/>
    </source>
</evidence>
<evidence type="ECO:0000313" key="8">
    <source>
        <dbReference type="EMBL" id="PIG81048.1"/>
    </source>
</evidence>
<comment type="caution">
    <text evidence="8">The sequence shown here is derived from an EMBL/GenBank/DDBJ whole genome shotgun (WGS) entry which is preliminary data.</text>
</comment>
<accession>A0A2G7FKA2</accession>
<evidence type="ECO:0000313" key="9">
    <source>
        <dbReference type="Proteomes" id="UP000231358"/>
    </source>
</evidence>
<feature type="domain" description="GFO/IDH/MocA-like oxidoreductase" evidence="7">
    <location>
        <begin position="155"/>
        <end position="288"/>
    </location>
</feature>
<dbReference type="Pfam" id="PF01408">
    <property type="entry name" value="GFO_IDH_MocA"/>
    <property type="match status" value="1"/>
</dbReference>
<dbReference type="PANTHER" id="PTHR22604">
    <property type="entry name" value="OXIDOREDUCTASES"/>
    <property type="match status" value="1"/>
</dbReference>
<sequence>MDMVQHRTHFRGHVSPSTPNQISLISAEFAKDLLTHPATRERHDIVHLLSGTASSRSEDVAQEFITAVQAPSFCQAYGNYSDLVNCPTIDVIYIATHSHHFQNAMLALEAGKHVLCEKIFTVYAGQAKKLFTVAEKKQRFLMEGLWTRFLPVSVEVRQLLQAGAIGTVTRVFADNGLGMGPYSDFPPGDRMVVKELAGGALLDLGVYSIHWILQAMPKANHRPIQILSTTTEYPISGVDETTTILMRFAPSTADGPKIQATVSASLRAITDPDGETAAVHIQGDQGEIQIYGWPWCPSRLRVIRRRPGMDNRGTISIDKTDLLPDGLYGLCFEADEVAHCICQGLLESPEMPWLESLTVMEIMDTVRRENNLWFPDEIETLE</sequence>
<dbReference type="STRING" id="656916.A0A2G7FKA2"/>
<dbReference type="GO" id="GO:0047837">
    <property type="term" value="F:D-xylose 1-dehydrogenase (NADP+) activity"/>
    <property type="evidence" value="ECO:0007669"/>
    <property type="project" value="UniProtKB-EC"/>
</dbReference>
<dbReference type="Gene3D" id="3.30.360.10">
    <property type="entry name" value="Dihydrodipicolinate Reductase, domain 2"/>
    <property type="match status" value="1"/>
</dbReference>
<comment type="catalytic activity">
    <reaction evidence="5">
        <text>D-xylose + NADP(+) = D-xylono-1,5-lactone + NADPH + H(+)</text>
        <dbReference type="Rhea" id="RHEA:22000"/>
        <dbReference type="ChEBI" id="CHEBI:15378"/>
        <dbReference type="ChEBI" id="CHEBI:15867"/>
        <dbReference type="ChEBI" id="CHEBI:53455"/>
        <dbReference type="ChEBI" id="CHEBI:57783"/>
        <dbReference type="ChEBI" id="CHEBI:58349"/>
        <dbReference type="EC" id="1.1.1.179"/>
    </reaction>
</comment>
<evidence type="ECO:0000256" key="4">
    <source>
        <dbReference type="ARBA" id="ARBA00042988"/>
    </source>
</evidence>
<evidence type="ECO:0000256" key="1">
    <source>
        <dbReference type="ARBA" id="ARBA00010928"/>
    </source>
</evidence>
<proteinExistence type="inferred from homology"/>
<evidence type="ECO:0000259" key="6">
    <source>
        <dbReference type="Pfam" id="PF01408"/>
    </source>
</evidence>
<keyword evidence="2" id="KW-0560">Oxidoreductase</keyword>
<dbReference type="InterPro" id="IPR000683">
    <property type="entry name" value="Gfo/Idh/MocA-like_OxRdtase_N"/>
</dbReference>
<dbReference type="EMBL" id="NEXV01000581">
    <property type="protein sequence ID" value="PIG81048.1"/>
    <property type="molecule type" value="Genomic_DNA"/>
</dbReference>
<comment type="similarity">
    <text evidence="1">Belongs to the Gfo/Idh/MocA family.</text>
</comment>
<organism evidence="8 9">
    <name type="scientific">Aspergillus arachidicola</name>
    <dbReference type="NCBI Taxonomy" id="656916"/>
    <lineage>
        <taxon>Eukaryota</taxon>
        <taxon>Fungi</taxon>
        <taxon>Dikarya</taxon>
        <taxon>Ascomycota</taxon>
        <taxon>Pezizomycotina</taxon>
        <taxon>Eurotiomycetes</taxon>
        <taxon>Eurotiomycetidae</taxon>
        <taxon>Eurotiales</taxon>
        <taxon>Aspergillaceae</taxon>
        <taxon>Aspergillus</taxon>
        <taxon>Aspergillus subgen. Circumdati</taxon>
    </lineage>
</organism>
<reference evidence="8 9" key="1">
    <citation type="submission" date="2017-05" db="EMBL/GenBank/DDBJ databases">
        <title>Genome sequence for an aflatoxigenic pathogen of Argentinian peanut, Aspergillus arachidicola.</title>
        <authorList>
            <person name="Moore G."/>
            <person name="Beltz S.B."/>
            <person name="Mack B.M."/>
        </authorList>
    </citation>
    <scope>NUCLEOTIDE SEQUENCE [LARGE SCALE GENOMIC DNA]</scope>
    <source>
        <strain evidence="8 9">CBS 117610</strain>
    </source>
</reference>
<dbReference type="Pfam" id="PF22725">
    <property type="entry name" value="GFO_IDH_MocA_C3"/>
    <property type="match status" value="1"/>
</dbReference>
<evidence type="ECO:0000259" key="7">
    <source>
        <dbReference type="Pfam" id="PF22725"/>
    </source>
</evidence>
<gene>
    <name evidence="8" type="ORF">AARAC_011441</name>
</gene>
<dbReference type="Gene3D" id="3.40.50.720">
    <property type="entry name" value="NAD(P)-binding Rossmann-like Domain"/>
    <property type="match status" value="1"/>
</dbReference>
<dbReference type="SUPFAM" id="SSF51735">
    <property type="entry name" value="NAD(P)-binding Rossmann-fold domains"/>
    <property type="match status" value="1"/>
</dbReference>
<dbReference type="SUPFAM" id="SSF55347">
    <property type="entry name" value="Glyceraldehyde-3-phosphate dehydrogenase-like, C-terminal domain"/>
    <property type="match status" value="1"/>
</dbReference>
<dbReference type="PANTHER" id="PTHR22604:SF115">
    <property type="entry name" value="DIHYDRODIOL DEHYDROGENASE, PUTATIVE (AFU_ORTHOLOGUE AFUA_1G07520)-RELATED"/>
    <property type="match status" value="1"/>
</dbReference>
<feature type="domain" description="Gfo/Idh/MocA-like oxidoreductase N-terminal" evidence="6">
    <location>
        <begin position="41"/>
        <end position="144"/>
    </location>
</feature>
<dbReference type="EC" id="1.1.1.179" evidence="3"/>
<protein>
    <recommendedName>
        <fullName evidence="3">D-xylose 1-dehydrogenase (NADP(+), D-xylono-1,5-lactone-forming)</fullName>
        <ecNumber evidence="3">1.1.1.179</ecNumber>
    </recommendedName>
    <alternativeName>
        <fullName evidence="4">D-xylose-NADP dehydrogenase</fullName>
    </alternativeName>
</protein>
<evidence type="ECO:0000256" key="5">
    <source>
        <dbReference type="ARBA" id="ARBA00049233"/>
    </source>
</evidence>
<dbReference type="AlphaFoldDB" id="A0A2G7FKA2"/>
<dbReference type="InterPro" id="IPR055170">
    <property type="entry name" value="GFO_IDH_MocA-like_dom"/>
</dbReference>
<evidence type="ECO:0000256" key="3">
    <source>
        <dbReference type="ARBA" id="ARBA00038984"/>
    </source>
</evidence>
<dbReference type="Proteomes" id="UP000231358">
    <property type="component" value="Unassembled WGS sequence"/>
</dbReference>